<keyword evidence="2 4" id="KW-0807">Transducer</keyword>
<evidence type="ECO:0000256" key="4">
    <source>
        <dbReference type="PROSITE-ProRule" id="PRU00284"/>
    </source>
</evidence>
<evidence type="ECO:0000256" key="5">
    <source>
        <dbReference type="SAM" id="Coils"/>
    </source>
</evidence>
<dbReference type="Pfam" id="PF00015">
    <property type="entry name" value="MCPsignal"/>
    <property type="match status" value="1"/>
</dbReference>
<feature type="domain" description="HAMP" evidence="7">
    <location>
        <begin position="211"/>
        <end position="265"/>
    </location>
</feature>
<evidence type="ECO:0000259" key="7">
    <source>
        <dbReference type="PROSITE" id="PS50885"/>
    </source>
</evidence>
<dbReference type="InterPro" id="IPR024478">
    <property type="entry name" value="HlyB_4HB_MCP"/>
</dbReference>
<dbReference type="CDD" id="cd11386">
    <property type="entry name" value="MCP_signal"/>
    <property type="match status" value="1"/>
</dbReference>
<dbReference type="SMART" id="SM00283">
    <property type="entry name" value="MA"/>
    <property type="match status" value="1"/>
</dbReference>
<protein>
    <submittedName>
        <fullName evidence="8">Methyl-accepting chemotaxis protein</fullName>
    </submittedName>
</protein>
<dbReference type="Pfam" id="PF12729">
    <property type="entry name" value="4HB_MCP_1"/>
    <property type="match status" value="1"/>
</dbReference>
<dbReference type="PROSITE" id="PS50885">
    <property type="entry name" value="HAMP"/>
    <property type="match status" value="1"/>
</dbReference>
<dbReference type="Gene3D" id="1.10.287.950">
    <property type="entry name" value="Methyl-accepting chemotaxis protein"/>
    <property type="match status" value="1"/>
</dbReference>
<dbReference type="Proteomes" id="UP001201549">
    <property type="component" value="Unassembled WGS sequence"/>
</dbReference>
<reference evidence="9" key="2">
    <citation type="submission" date="2023-07" db="EMBL/GenBank/DDBJ databases">
        <title>Shewanella mangrovi sp. nov., an acetaldehyde- degrading bacterium isolated from mangrove sediment.</title>
        <authorList>
            <person name="Liu Y."/>
        </authorList>
    </citation>
    <scope>NUCLEOTIDE SEQUENCE [LARGE SCALE GENOMIC DNA]</scope>
    <source>
        <strain evidence="9">C32</strain>
    </source>
</reference>
<reference evidence="8 9" key="1">
    <citation type="submission" date="2022-02" db="EMBL/GenBank/DDBJ databases">
        <authorList>
            <person name="Zhuang L."/>
        </authorList>
    </citation>
    <scope>NUCLEOTIDE SEQUENCE [LARGE SCALE GENOMIC DNA]</scope>
    <source>
        <strain evidence="8 9">C32</strain>
    </source>
</reference>
<name>A0ABT2FL02_9GAMM</name>
<proteinExistence type="inferred from homology"/>
<gene>
    <name evidence="8" type="ORF">L9G74_11155</name>
</gene>
<keyword evidence="5" id="KW-0175">Coiled coil</keyword>
<evidence type="ECO:0000256" key="3">
    <source>
        <dbReference type="ARBA" id="ARBA00029447"/>
    </source>
</evidence>
<organism evidence="8 9">
    <name type="scientific">Shewanella electrica</name>
    <dbReference type="NCBI Taxonomy" id="515560"/>
    <lineage>
        <taxon>Bacteria</taxon>
        <taxon>Pseudomonadati</taxon>
        <taxon>Pseudomonadota</taxon>
        <taxon>Gammaproteobacteria</taxon>
        <taxon>Alteromonadales</taxon>
        <taxon>Shewanellaceae</taxon>
        <taxon>Shewanella</taxon>
    </lineage>
</organism>
<evidence type="ECO:0000256" key="1">
    <source>
        <dbReference type="ARBA" id="ARBA00004370"/>
    </source>
</evidence>
<feature type="domain" description="Methyl-accepting transducer" evidence="6">
    <location>
        <begin position="270"/>
        <end position="506"/>
    </location>
</feature>
<keyword evidence="9" id="KW-1185">Reference proteome</keyword>
<dbReference type="EMBL" id="JAKOGG010000006">
    <property type="protein sequence ID" value="MCS4557002.1"/>
    <property type="molecule type" value="Genomic_DNA"/>
</dbReference>
<evidence type="ECO:0000256" key="2">
    <source>
        <dbReference type="ARBA" id="ARBA00023224"/>
    </source>
</evidence>
<sequence length="542" mass="58492">MFNSLRARFTLLFSALALALIALAVIDEFRSSHAEDATEKLGNEFNVAISAILNADRDLYQAKLAELQLITTADTAAKQQKQIEAINENLQQALERMQSFQTLMSQYPQVEDATNGFDTAFKQWQQDTATTISAVKAGKNSEAMTHYLSTSNSNFAALRKIYNAAGEAADAQAHQVSEEAKSYAANLGVFEKGLTVVMVLFAILSAFFGPRIVTTVLADITQKIKDLSQGDGDLTRRLKPANLVEIDHLVTATNEFIAQLQQMFTAVVNHSSSLSNQVERLDEQSEQTSSLIHYQGQSVEQIVTAVNQMAASVREVASLAQETAHEIDSVSGLTDNGAAVLQNAVDKINQLSSSVDNAVNVIQQLEVTSNNITSVLHVISEIAAQTNLLALNAAIESARAGEQGRGFAVVADEVRTLAGRTEQSTKDIQQMIDALQQGVRSAVASIKQGAGLVAESVSLSQQTQSALEQIRHSTERVNQMSVQTASATDQQANVTEEISRNLVDLADRSQETISVVDSSRQAIGSAANLGHQLKDVVVKFKV</sequence>
<comment type="similarity">
    <text evidence="3">Belongs to the methyl-accepting chemotaxis (MCP) protein family.</text>
</comment>
<dbReference type="SUPFAM" id="SSF58104">
    <property type="entry name" value="Methyl-accepting chemotaxis protein (MCP) signaling domain"/>
    <property type="match status" value="1"/>
</dbReference>
<dbReference type="PROSITE" id="PS50111">
    <property type="entry name" value="CHEMOTAXIS_TRANSDUC_2"/>
    <property type="match status" value="1"/>
</dbReference>
<evidence type="ECO:0000259" key="6">
    <source>
        <dbReference type="PROSITE" id="PS50111"/>
    </source>
</evidence>
<feature type="coiled-coil region" evidence="5">
    <location>
        <begin position="73"/>
        <end position="103"/>
    </location>
</feature>
<dbReference type="RefSeq" id="WP_238896425.1">
    <property type="nucleotide sequence ID" value="NZ_JAKOGG010000006.1"/>
</dbReference>
<dbReference type="InterPro" id="IPR003660">
    <property type="entry name" value="HAMP_dom"/>
</dbReference>
<comment type="subcellular location">
    <subcellularLocation>
        <location evidence="1">Membrane</location>
    </subcellularLocation>
</comment>
<dbReference type="PANTHER" id="PTHR32089:SF120">
    <property type="entry name" value="METHYL-ACCEPTING CHEMOTAXIS PROTEIN TLPQ"/>
    <property type="match status" value="1"/>
</dbReference>
<dbReference type="InterPro" id="IPR004089">
    <property type="entry name" value="MCPsignal_dom"/>
</dbReference>
<evidence type="ECO:0000313" key="9">
    <source>
        <dbReference type="Proteomes" id="UP001201549"/>
    </source>
</evidence>
<comment type="caution">
    <text evidence="8">The sequence shown here is derived from an EMBL/GenBank/DDBJ whole genome shotgun (WGS) entry which is preliminary data.</text>
</comment>
<dbReference type="PANTHER" id="PTHR32089">
    <property type="entry name" value="METHYL-ACCEPTING CHEMOTAXIS PROTEIN MCPB"/>
    <property type="match status" value="1"/>
</dbReference>
<accession>A0ABT2FL02</accession>
<evidence type="ECO:0000313" key="8">
    <source>
        <dbReference type="EMBL" id="MCS4557002.1"/>
    </source>
</evidence>